<dbReference type="PROSITE" id="PS50297">
    <property type="entry name" value="ANK_REP_REGION"/>
    <property type="match status" value="1"/>
</dbReference>
<dbReference type="Pfam" id="PF12796">
    <property type="entry name" value="Ank_2"/>
    <property type="match status" value="1"/>
</dbReference>
<feature type="repeat" description="ANK" evidence="3">
    <location>
        <begin position="106"/>
        <end position="135"/>
    </location>
</feature>
<keyword evidence="5" id="KW-1185">Reference proteome</keyword>
<sequence>MAKKKKTLPKDFEDLLDKGTLQQLKEIFDKCEPDARGGYSKQTALAYDKCPHELAKWLVEQGADLQATDTWGNTPLHSRSRSIYGNIKSLLELGADVNNKSSSIGTPLHAAADSHNVENTMLLLAHGAQMDALNSGGFTPLEQALRTCNNIDIVRTAKLSGIYLDAGVQVTARMREFIVEIGKRFEFHRAGFNKESVEEVSNALQEIYSMFGVEPVAKRVLHDGRSPITTNAKNWQEQHQELWELLVPSSGAAETIQGEVIRITGRIAHELEGNGGINWDEDFKGMADAFLSFVGEGKQLPAAELKEAEEIVKAVKRKSGDTTRMCELGVKWVLGNPSPLRLPAVKYKR</sequence>
<evidence type="ECO:0000256" key="1">
    <source>
        <dbReference type="ARBA" id="ARBA00022737"/>
    </source>
</evidence>
<accession>A0ABY4HWX6</accession>
<keyword evidence="1" id="KW-0677">Repeat</keyword>
<dbReference type="PROSITE" id="PS50088">
    <property type="entry name" value="ANK_REPEAT"/>
    <property type="match status" value="1"/>
</dbReference>
<dbReference type="RefSeq" id="WP_247810451.1">
    <property type="nucleotide sequence ID" value="NZ_CP095855.1"/>
</dbReference>
<dbReference type="PANTHER" id="PTHR24189">
    <property type="entry name" value="MYOTROPHIN"/>
    <property type="match status" value="1"/>
</dbReference>
<dbReference type="EMBL" id="CP095855">
    <property type="protein sequence ID" value="UPK68110.1"/>
    <property type="molecule type" value="Genomic_DNA"/>
</dbReference>
<dbReference type="InterPro" id="IPR050745">
    <property type="entry name" value="Multifunctional_regulatory"/>
</dbReference>
<dbReference type="PANTHER" id="PTHR24189:SF50">
    <property type="entry name" value="ANKYRIN REPEAT AND SOCS BOX PROTEIN 2"/>
    <property type="match status" value="1"/>
</dbReference>
<protein>
    <submittedName>
        <fullName evidence="4">Ankyrin repeat domain-containing protein</fullName>
    </submittedName>
</protein>
<dbReference type="Pfam" id="PF13637">
    <property type="entry name" value="Ank_4"/>
    <property type="match status" value="1"/>
</dbReference>
<evidence type="ECO:0000313" key="5">
    <source>
        <dbReference type="Proteomes" id="UP000830198"/>
    </source>
</evidence>
<evidence type="ECO:0000313" key="4">
    <source>
        <dbReference type="EMBL" id="UPK68110.1"/>
    </source>
</evidence>
<proteinExistence type="predicted"/>
<dbReference type="Gene3D" id="1.25.40.20">
    <property type="entry name" value="Ankyrin repeat-containing domain"/>
    <property type="match status" value="2"/>
</dbReference>
<name>A0ABY4HWX6_CHIFI</name>
<dbReference type="InterPro" id="IPR002110">
    <property type="entry name" value="Ankyrin_rpt"/>
</dbReference>
<dbReference type="InterPro" id="IPR036770">
    <property type="entry name" value="Ankyrin_rpt-contain_sf"/>
</dbReference>
<gene>
    <name evidence="4" type="ORF">MYF79_24460</name>
</gene>
<reference evidence="4 5" key="1">
    <citation type="submission" date="2022-04" db="EMBL/GenBank/DDBJ databases">
        <title>The arsenic-methylating capacity of Chitinophaga filiformis YT5 during chitin decomposition.</title>
        <authorList>
            <person name="Chen G."/>
            <person name="Liang Y."/>
        </authorList>
    </citation>
    <scope>NUCLEOTIDE SEQUENCE [LARGE SCALE GENOMIC DNA]</scope>
    <source>
        <strain evidence="4 5">YT5</strain>
    </source>
</reference>
<dbReference type="SUPFAM" id="SSF48403">
    <property type="entry name" value="Ankyrin repeat"/>
    <property type="match status" value="1"/>
</dbReference>
<evidence type="ECO:0000256" key="3">
    <source>
        <dbReference type="PROSITE-ProRule" id="PRU00023"/>
    </source>
</evidence>
<dbReference type="Proteomes" id="UP000830198">
    <property type="component" value="Chromosome"/>
</dbReference>
<organism evidence="4 5">
    <name type="scientific">Chitinophaga filiformis</name>
    <name type="common">Myxococcus filiformis</name>
    <name type="synonym">Flexibacter filiformis</name>
    <dbReference type="NCBI Taxonomy" id="104663"/>
    <lineage>
        <taxon>Bacteria</taxon>
        <taxon>Pseudomonadati</taxon>
        <taxon>Bacteroidota</taxon>
        <taxon>Chitinophagia</taxon>
        <taxon>Chitinophagales</taxon>
        <taxon>Chitinophagaceae</taxon>
        <taxon>Chitinophaga</taxon>
    </lineage>
</organism>
<keyword evidence="2 3" id="KW-0040">ANK repeat</keyword>
<evidence type="ECO:0000256" key="2">
    <source>
        <dbReference type="ARBA" id="ARBA00023043"/>
    </source>
</evidence>